<proteinExistence type="predicted"/>
<dbReference type="PANTHER" id="PTHR11439:SF440">
    <property type="entry name" value="INTEGRASE CATALYTIC DOMAIN-CONTAINING PROTEIN"/>
    <property type="match status" value="1"/>
</dbReference>
<evidence type="ECO:0000259" key="1">
    <source>
        <dbReference type="Pfam" id="PF07727"/>
    </source>
</evidence>
<dbReference type="PANTHER" id="PTHR11439">
    <property type="entry name" value="GAG-POL-RELATED RETROTRANSPOSON"/>
    <property type="match status" value="1"/>
</dbReference>
<sequence length="354" mass="39851">MELHDHLESLGFKRSGHESCLYIHRDGGNELMVAVYVDDLVISGSSQAVVSEFKQSLASKYSLTDQGELTQILGIKVVRDKRNKCFHLSQTSFIKDALAKFGLDYLPACKTPLDHTVDLTPTPGFKAELSDANLYRSMVGTLAWVANWTRPELAFTVHKLQRTQINPEPKHFEAVQRAFRYLKGTQSESLRLGGDLVLRAFSDSDFCNDRVDGKSVTGYILFLGDAPIVWSSKLQGAVTTSTVEAEYLALRSAVKDIMWLRSLLEEMGCPQHEPTPVVEDNSACVEWANDMLVNKRNRHFHVSYHLAKEQVSLGTIRMFYIKTHDQVADILTKALNAANFERHQRVLHHGFIDG</sequence>
<gene>
    <name evidence="2" type="ORF">HAKA00212_LOCUS21643</name>
</gene>
<organism evidence="2">
    <name type="scientific">Heterosigma akashiwo</name>
    <name type="common">Chromophytic alga</name>
    <name type="synonym">Heterosigma carterae</name>
    <dbReference type="NCBI Taxonomy" id="2829"/>
    <lineage>
        <taxon>Eukaryota</taxon>
        <taxon>Sar</taxon>
        <taxon>Stramenopiles</taxon>
        <taxon>Ochrophyta</taxon>
        <taxon>Raphidophyceae</taxon>
        <taxon>Chattonellales</taxon>
        <taxon>Chattonellaceae</taxon>
        <taxon>Heterosigma</taxon>
    </lineage>
</organism>
<accession>A0A7S4DD78</accession>
<dbReference type="CDD" id="cd09272">
    <property type="entry name" value="RNase_HI_RT_Ty1"/>
    <property type="match status" value="1"/>
</dbReference>
<feature type="domain" description="Reverse transcriptase Ty1/copia-type" evidence="1">
    <location>
        <begin position="3"/>
        <end position="113"/>
    </location>
</feature>
<name>A0A7S4DD78_HETAK</name>
<protein>
    <recommendedName>
        <fullName evidence="1">Reverse transcriptase Ty1/copia-type domain-containing protein</fullName>
    </recommendedName>
</protein>
<reference evidence="2" key="1">
    <citation type="submission" date="2021-01" db="EMBL/GenBank/DDBJ databases">
        <authorList>
            <person name="Corre E."/>
            <person name="Pelletier E."/>
            <person name="Niang G."/>
            <person name="Scheremetjew M."/>
            <person name="Finn R."/>
            <person name="Kale V."/>
            <person name="Holt S."/>
            <person name="Cochrane G."/>
            <person name="Meng A."/>
            <person name="Brown T."/>
            <person name="Cohen L."/>
        </authorList>
    </citation>
    <scope>NUCLEOTIDE SEQUENCE</scope>
    <source>
        <strain evidence="2">CCMP3107</strain>
    </source>
</reference>
<dbReference type="Pfam" id="PF07727">
    <property type="entry name" value="RVT_2"/>
    <property type="match status" value="1"/>
</dbReference>
<evidence type="ECO:0000313" key="2">
    <source>
        <dbReference type="EMBL" id="CAE0642785.1"/>
    </source>
</evidence>
<dbReference type="SUPFAM" id="SSF56672">
    <property type="entry name" value="DNA/RNA polymerases"/>
    <property type="match status" value="1"/>
</dbReference>
<dbReference type="InterPro" id="IPR043502">
    <property type="entry name" value="DNA/RNA_pol_sf"/>
</dbReference>
<dbReference type="AlphaFoldDB" id="A0A7S4DD78"/>
<dbReference type="EMBL" id="HBIU01048538">
    <property type="protein sequence ID" value="CAE0642785.1"/>
    <property type="molecule type" value="Transcribed_RNA"/>
</dbReference>
<dbReference type="InterPro" id="IPR013103">
    <property type="entry name" value="RVT_2"/>
</dbReference>